<gene>
    <name evidence="1" type="ORF">AK830_g10886</name>
</gene>
<accession>A0A0P7B688</accession>
<evidence type="ECO:0000313" key="2">
    <source>
        <dbReference type="Proteomes" id="UP000050424"/>
    </source>
</evidence>
<evidence type="ECO:0008006" key="3">
    <source>
        <dbReference type="Google" id="ProtNLM"/>
    </source>
</evidence>
<dbReference type="EMBL" id="LKCW01000238">
    <property type="protein sequence ID" value="KPM35696.1"/>
    <property type="molecule type" value="Genomic_DNA"/>
</dbReference>
<organism evidence="1 2">
    <name type="scientific">Neonectria ditissima</name>
    <dbReference type="NCBI Taxonomy" id="78410"/>
    <lineage>
        <taxon>Eukaryota</taxon>
        <taxon>Fungi</taxon>
        <taxon>Dikarya</taxon>
        <taxon>Ascomycota</taxon>
        <taxon>Pezizomycotina</taxon>
        <taxon>Sordariomycetes</taxon>
        <taxon>Hypocreomycetidae</taxon>
        <taxon>Hypocreales</taxon>
        <taxon>Nectriaceae</taxon>
        <taxon>Neonectria</taxon>
    </lineage>
</organism>
<sequence>MPSPQAFSEEAIAKVTRTDEDALDGMIRDIRPALYTRIRRVSSNSSIGKLDTLPTELLLFTLNLLDFQSWSRFSQVSLRGKETIESLPPYTDVMKYAPETLTALGKTRLLQHHSALLLQQTLRSDKCASCLDLGFFLFLVTCERVCYGCLMRNQALWVTTPNTIKKCFHLTDEHLKRLPVMYSIPGVYHVWFRVSRNRVYRLVSVKQAIKLAIEIHGGIENVKDLLPPINDESLTMKRFAIFKYFHETPLEPPGVDMSTLPPGSSDDVVWNEFCGVASMRFPVVSGTVADRGCLCQGCEVVCKDHDRKRIPDNVISALVPPEASAQRVLSARAFRLHSRDGFLEHIKNCYGARKILDN</sequence>
<comment type="caution">
    <text evidence="1">The sequence shown here is derived from an EMBL/GenBank/DDBJ whole genome shotgun (WGS) entry which is preliminary data.</text>
</comment>
<protein>
    <recommendedName>
        <fullName evidence="3">F-box domain-containing protein</fullName>
    </recommendedName>
</protein>
<proteinExistence type="predicted"/>
<reference evidence="1 2" key="1">
    <citation type="submission" date="2015-09" db="EMBL/GenBank/DDBJ databases">
        <title>Draft genome of a European isolate of the apple canker pathogen Neonectria ditissima.</title>
        <authorList>
            <person name="Gomez-Cortecero A."/>
            <person name="Harrison R.J."/>
            <person name="Armitage A.D."/>
        </authorList>
    </citation>
    <scope>NUCLEOTIDE SEQUENCE [LARGE SCALE GENOMIC DNA]</scope>
    <source>
        <strain evidence="1 2">R09/05</strain>
    </source>
</reference>
<evidence type="ECO:0000313" key="1">
    <source>
        <dbReference type="EMBL" id="KPM35696.1"/>
    </source>
</evidence>
<dbReference type="OrthoDB" id="2687876at2759"/>
<dbReference type="AlphaFoldDB" id="A0A0P7B688"/>
<name>A0A0P7B688_9HYPO</name>
<keyword evidence="2" id="KW-1185">Reference proteome</keyword>
<dbReference type="STRING" id="78410.A0A0P7B688"/>
<dbReference type="Proteomes" id="UP000050424">
    <property type="component" value="Unassembled WGS sequence"/>
</dbReference>